<comment type="caution">
    <text evidence="1">The sequence shown here is derived from an EMBL/GenBank/DDBJ whole genome shotgun (WGS) entry which is preliminary data.</text>
</comment>
<evidence type="ECO:0000313" key="1">
    <source>
        <dbReference type="EMBL" id="EJV19694.1"/>
    </source>
</evidence>
<reference evidence="1 2" key="1">
    <citation type="submission" date="2012-04" db="EMBL/GenBank/DDBJ databases">
        <authorList>
            <person name="Weinstock G."/>
            <person name="Sodergren E."/>
            <person name="Lobos E.A."/>
            <person name="Fulton L."/>
            <person name="Fulton R."/>
            <person name="Courtney L."/>
            <person name="Fronick C."/>
            <person name="O'Laughlin M."/>
            <person name="Godfrey J."/>
            <person name="Wilson R.M."/>
            <person name="Miner T."/>
            <person name="Farmer C."/>
            <person name="Delehaunty K."/>
            <person name="Cordes M."/>
            <person name="Minx P."/>
            <person name="Tomlinson C."/>
            <person name="Chen J."/>
            <person name="Wollam A."/>
            <person name="Pepin K.H."/>
            <person name="Bhonagiri V."/>
            <person name="Zhang X."/>
            <person name="Suruliraj S."/>
            <person name="Warren W."/>
            <person name="Mitreva M."/>
            <person name="Mardis E.R."/>
            <person name="Wilson R.K."/>
        </authorList>
    </citation>
    <scope>NUCLEOTIDE SEQUENCE [LARGE SCALE GENOMIC DNA]</scope>
    <source>
        <strain evidence="1 2">ERV63</strain>
    </source>
</reference>
<accession>A0AAV3GP96</accession>
<dbReference type="EMBL" id="ALZR01000020">
    <property type="protein sequence ID" value="EJV19694.1"/>
    <property type="molecule type" value="Genomic_DNA"/>
</dbReference>
<dbReference type="AlphaFoldDB" id="A0AAV3GP96"/>
<organism evidence="1 2">
    <name type="scientific">Enterococcus faecalis ERV63</name>
    <dbReference type="NCBI Taxonomy" id="1134793"/>
    <lineage>
        <taxon>Bacteria</taxon>
        <taxon>Bacillati</taxon>
        <taxon>Bacillota</taxon>
        <taxon>Bacilli</taxon>
        <taxon>Lactobacillales</taxon>
        <taxon>Enterococcaceae</taxon>
        <taxon>Enterococcus</taxon>
    </lineage>
</organism>
<gene>
    <name evidence="1" type="ORF">HMPREF1336_00434</name>
</gene>
<sequence length="39" mass="4447">MDKVNSSRLNKNKEKINMLSLGKGKFCSHNTPFYSLNDS</sequence>
<dbReference type="Proteomes" id="UP000004117">
    <property type="component" value="Unassembled WGS sequence"/>
</dbReference>
<name>A0AAV3GP96_ENTFL</name>
<proteinExistence type="predicted"/>
<evidence type="ECO:0000313" key="2">
    <source>
        <dbReference type="Proteomes" id="UP000004117"/>
    </source>
</evidence>
<protein>
    <submittedName>
        <fullName evidence="1">Uncharacterized protein</fullName>
    </submittedName>
</protein>